<dbReference type="Gene3D" id="1.10.3210.10">
    <property type="entry name" value="Hypothetical protein af1432"/>
    <property type="match status" value="1"/>
</dbReference>
<evidence type="ECO:0000313" key="3">
    <source>
        <dbReference type="Proteomes" id="UP000006443"/>
    </source>
</evidence>
<dbReference type="CDD" id="cd00077">
    <property type="entry name" value="HDc"/>
    <property type="match status" value="1"/>
</dbReference>
<dbReference type="PROSITE" id="PS51832">
    <property type="entry name" value="HD_GYP"/>
    <property type="match status" value="1"/>
</dbReference>
<accession>C0GH51</accession>
<dbReference type="GO" id="GO:0016787">
    <property type="term" value="F:hydrolase activity"/>
    <property type="evidence" value="ECO:0007669"/>
    <property type="project" value="UniProtKB-KW"/>
</dbReference>
<dbReference type="eggNOG" id="COG2206">
    <property type="taxonomic scope" value="Bacteria"/>
</dbReference>
<keyword evidence="2" id="KW-0378">Hydrolase</keyword>
<dbReference type="SUPFAM" id="SSF109604">
    <property type="entry name" value="HD-domain/PDEase-like"/>
    <property type="match status" value="1"/>
</dbReference>
<dbReference type="Proteomes" id="UP000006443">
    <property type="component" value="Unassembled WGS sequence"/>
</dbReference>
<evidence type="ECO:0000313" key="2">
    <source>
        <dbReference type="EMBL" id="EEG77353.1"/>
    </source>
</evidence>
<dbReference type="EMBL" id="ACJM01000008">
    <property type="protein sequence ID" value="EEG77353.1"/>
    <property type="molecule type" value="Genomic_DNA"/>
</dbReference>
<dbReference type="STRING" id="555088.DealDRAFT_1810"/>
<sequence>MMIMDMERLKVGEKLSGSICCDFSYNVLLRQGTIIQHSHLEQLRKLYSQGVRFVMNDESGNDGLNLQILNQVTDEGVRRAYLDTYMVGKHLFENMKAGNPVNIKLAYEAVDLLVGQMLKSDSLLLQLASVRIIDDYTFSHMINAALYAAAFGRCLNKTPREINDLCLAGLLHDMGKAKIPVKILQKPGDLSAQEYEMIKNHPQYGYHELQKLKELNERVRQAALQHHERLDGSGYPNGLRAGEISLFARIIAIVDIYDALTSDRCYRGRMLPHESVEVLMADCSVDKLDARLVKLFLKNIALYPLDTKVLLNNGKQGRVVKIHPDLPLRPVVELAEPEESCLYIDLMQYPTLFISQILT</sequence>
<feature type="domain" description="HD-GYP" evidence="1">
    <location>
        <begin position="115"/>
        <end position="312"/>
    </location>
</feature>
<dbReference type="OrthoDB" id="9804747at2"/>
<organism evidence="2 3">
    <name type="scientific">Dethiobacter alkaliphilus AHT 1</name>
    <dbReference type="NCBI Taxonomy" id="555088"/>
    <lineage>
        <taxon>Bacteria</taxon>
        <taxon>Bacillati</taxon>
        <taxon>Bacillota</taxon>
        <taxon>Dethiobacteria</taxon>
        <taxon>Dethiobacterales</taxon>
        <taxon>Dethiobacteraceae</taxon>
        <taxon>Dethiobacter</taxon>
    </lineage>
</organism>
<dbReference type="AlphaFoldDB" id="C0GH51"/>
<dbReference type="InterPro" id="IPR037522">
    <property type="entry name" value="HD_GYP_dom"/>
</dbReference>
<keyword evidence="3" id="KW-1185">Reference proteome</keyword>
<protein>
    <submittedName>
        <fullName evidence="2">Metal dependent phosphohydrolase</fullName>
    </submittedName>
</protein>
<evidence type="ECO:0000259" key="1">
    <source>
        <dbReference type="PROSITE" id="PS51832"/>
    </source>
</evidence>
<comment type="caution">
    <text evidence="2">The sequence shown here is derived from an EMBL/GenBank/DDBJ whole genome shotgun (WGS) entry which is preliminary data.</text>
</comment>
<dbReference type="InterPro" id="IPR003607">
    <property type="entry name" value="HD/PDEase_dom"/>
</dbReference>
<dbReference type="RefSeq" id="WP_008516748.1">
    <property type="nucleotide sequence ID" value="NZ_ACJM01000008.1"/>
</dbReference>
<dbReference type="SMART" id="SM00471">
    <property type="entry name" value="HDc"/>
    <property type="match status" value="1"/>
</dbReference>
<name>C0GH51_DETAL</name>
<dbReference type="PANTHER" id="PTHR43155:SF2">
    <property type="entry name" value="CYCLIC DI-GMP PHOSPHODIESTERASE PA4108"/>
    <property type="match status" value="1"/>
</dbReference>
<dbReference type="PANTHER" id="PTHR43155">
    <property type="entry name" value="CYCLIC DI-GMP PHOSPHODIESTERASE PA4108-RELATED"/>
    <property type="match status" value="1"/>
</dbReference>
<proteinExistence type="predicted"/>
<gene>
    <name evidence="2" type="ORF">DealDRAFT_1810</name>
</gene>
<dbReference type="Pfam" id="PF13487">
    <property type="entry name" value="HD_5"/>
    <property type="match status" value="1"/>
</dbReference>
<reference evidence="2 3" key="1">
    <citation type="submission" date="2009-02" db="EMBL/GenBank/DDBJ databases">
        <title>Sequencing of the draft genome and assembly of Dethiobacter alkaliphilus AHT 1.</title>
        <authorList>
            <consortium name="US DOE Joint Genome Institute (JGI-PGF)"/>
            <person name="Lucas S."/>
            <person name="Copeland A."/>
            <person name="Lapidus A."/>
            <person name="Glavina del Rio T."/>
            <person name="Dalin E."/>
            <person name="Tice H."/>
            <person name="Bruce D."/>
            <person name="Goodwin L."/>
            <person name="Pitluck S."/>
            <person name="Larimer F."/>
            <person name="Land M.L."/>
            <person name="Hauser L."/>
            <person name="Muyzer G."/>
        </authorList>
    </citation>
    <scope>NUCLEOTIDE SEQUENCE [LARGE SCALE GENOMIC DNA]</scope>
    <source>
        <strain evidence="2 3">AHT 1</strain>
    </source>
</reference>